<reference evidence="2" key="1">
    <citation type="submission" date="2021-02" db="EMBL/GenBank/DDBJ databases">
        <authorList>
            <person name="Nowell W R."/>
        </authorList>
    </citation>
    <scope>NUCLEOTIDE SEQUENCE</scope>
</reference>
<dbReference type="Pfam" id="PF00629">
    <property type="entry name" value="MAM"/>
    <property type="match status" value="1"/>
</dbReference>
<evidence type="ECO:0000313" key="2">
    <source>
        <dbReference type="EMBL" id="CAF4874237.1"/>
    </source>
</evidence>
<protein>
    <recommendedName>
        <fullName evidence="1">MAM domain-containing protein</fullName>
    </recommendedName>
</protein>
<dbReference type="InterPro" id="IPR000998">
    <property type="entry name" value="MAM_dom"/>
</dbReference>
<dbReference type="SUPFAM" id="SSF49899">
    <property type="entry name" value="Concanavalin A-like lectins/glucanases"/>
    <property type="match status" value="1"/>
</dbReference>
<dbReference type="AlphaFoldDB" id="A0A821TK56"/>
<proteinExistence type="predicted"/>
<gene>
    <name evidence="2" type="ORF">UJA718_LOCUS44411</name>
</gene>
<dbReference type="Gene3D" id="2.60.120.200">
    <property type="match status" value="1"/>
</dbReference>
<comment type="caution">
    <text evidence="2">The sequence shown here is derived from an EMBL/GenBank/DDBJ whole genome shotgun (WGS) entry which is preliminary data.</text>
</comment>
<dbReference type="Proteomes" id="UP000663873">
    <property type="component" value="Unassembled WGS sequence"/>
</dbReference>
<evidence type="ECO:0000259" key="1">
    <source>
        <dbReference type="Pfam" id="PF00629"/>
    </source>
</evidence>
<dbReference type="EMBL" id="CAJOBP010068455">
    <property type="protein sequence ID" value="CAF4874237.1"/>
    <property type="molecule type" value="Genomic_DNA"/>
</dbReference>
<sequence>SDQGQYLLLSSSYTNQQSVVAVIQSETFPSTSTSGRCLTFWYVLRGNQLGRVDVNISTSQNTYMIWSLGS</sequence>
<evidence type="ECO:0000313" key="3">
    <source>
        <dbReference type="Proteomes" id="UP000663873"/>
    </source>
</evidence>
<feature type="non-terminal residue" evidence="2">
    <location>
        <position position="1"/>
    </location>
</feature>
<keyword evidence="3" id="KW-1185">Reference proteome</keyword>
<organism evidence="2 3">
    <name type="scientific">Rotaria socialis</name>
    <dbReference type="NCBI Taxonomy" id="392032"/>
    <lineage>
        <taxon>Eukaryota</taxon>
        <taxon>Metazoa</taxon>
        <taxon>Spiralia</taxon>
        <taxon>Gnathifera</taxon>
        <taxon>Rotifera</taxon>
        <taxon>Eurotatoria</taxon>
        <taxon>Bdelloidea</taxon>
        <taxon>Philodinida</taxon>
        <taxon>Philodinidae</taxon>
        <taxon>Rotaria</taxon>
    </lineage>
</organism>
<feature type="domain" description="MAM" evidence="1">
    <location>
        <begin position="2"/>
        <end position="68"/>
    </location>
</feature>
<accession>A0A821TK56</accession>
<name>A0A821TK56_9BILA</name>
<dbReference type="GO" id="GO:0016020">
    <property type="term" value="C:membrane"/>
    <property type="evidence" value="ECO:0007669"/>
    <property type="project" value="InterPro"/>
</dbReference>
<feature type="non-terminal residue" evidence="2">
    <location>
        <position position="70"/>
    </location>
</feature>
<dbReference type="InterPro" id="IPR013320">
    <property type="entry name" value="ConA-like_dom_sf"/>
</dbReference>